<dbReference type="Pfam" id="PF00646">
    <property type="entry name" value="F-box"/>
    <property type="match status" value="1"/>
</dbReference>
<dbReference type="Pfam" id="PF07734">
    <property type="entry name" value="FBA_1"/>
    <property type="match status" value="1"/>
</dbReference>
<dbReference type="NCBIfam" id="TIGR01640">
    <property type="entry name" value="F_box_assoc_1"/>
    <property type="match status" value="1"/>
</dbReference>
<proteinExistence type="predicted"/>
<dbReference type="SMART" id="SM00256">
    <property type="entry name" value="FBOX"/>
    <property type="match status" value="1"/>
</dbReference>
<dbReference type="InterPro" id="IPR036047">
    <property type="entry name" value="F-box-like_dom_sf"/>
</dbReference>
<name>A0A1J3D6L5_NOCCA</name>
<organism evidence="2">
    <name type="scientific">Noccaea caerulescens</name>
    <name type="common">Alpine penny-cress</name>
    <name type="synonym">Thlaspi caerulescens</name>
    <dbReference type="NCBI Taxonomy" id="107243"/>
    <lineage>
        <taxon>Eukaryota</taxon>
        <taxon>Viridiplantae</taxon>
        <taxon>Streptophyta</taxon>
        <taxon>Embryophyta</taxon>
        <taxon>Tracheophyta</taxon>
        <taxon>Spermatophyta</taxon>
        <taxon>Magnoliopsida</taxon>
        <taxon>eudicotyledons</taxon>
        <taxon>Gunneridae</taxon>
        <taxon>Pentapetalae</taxon>
        <taxon>rosids</taxon>
        <taxon>malvids</taxon>
        <taxon>Brassicales</taxon>
        <taxon>Brassicaceae</taxon>
        <taxon>Coluteocarpeae</taxon>
        <taxon>Noccaea</taxon>
    </lineage>
</organism>
<dbReference type="PANTHER" id="PTHR31672:SF13">
    <property type="entry name" value="F-BOX PROTEIN CPR30-LIKE"/>
    <property type="match status" value="1"/>
</dbReference>
<reference evidence="2" key="1">
    <citation type="submission" date="2016-07" db="EMBL/GenBank/DDBJ databases">
        <title>De novo transcriptome assembly of four accessions of the metal hyperaccumulator plant Noccaea caerulescens.</title>
        <authorList>
            <person name="Blande D."/>
            <person name="Halimaa P."/>
            <person name="Tervahauta A.I."/>
            <person name="Aarts M.G."/>
            <person name="Karenlampi S.O."/>
        </authorList>
    </citation>
    <scope>NUCLEOTIDE SEQUENCE</scope>
</reference>
<dbReference type="InterPro" id="IPR017451">
    <property type="entry name" value="F-box-assoc_interact_dom"/>
</dbReference>
<dbReference type="InterPro" id="IPR006527">
    <property type="entry name" value="F-box-assoc_dom_typ1"/>
</dbReference>
<evidence type="ECO:0000259" key="1">
    <source>
        <dbReference type="PROSITE" id="PS50181"/>
    </source>
</evidence>
<sequence>MISDLPRDLAEEVLSMLPMTSLRGVRFTCKKWNNLTKNRSFTKKHNREAKVAAKNKQRTEFQVVMLLEYKVYLFRVNLLCDPSLERIGKLVSLGDATDRVDISKIFHCDGVLLCVTKDRARLVVWNPYTGQTRWIQPRNSYNRYDRYALGYERKKSYSLRDYKVLRFMDDYDSRVKQRITEFEIYSLDSDSWKVVHVNPDWEVENFQRGVTLKGNTYWYAREKVSIVAQGRARDISDQRDFLLCFDFTTERFGPRLPLPFHSFGNTVTLSSVREDQLAVLYQKAGAPASYTLKIWISSKVEPNAVSWNKLFLAVDMKPFTGFQFLNFGGSFFVDERKKVAVVLDIDRGKSCPTRNTAYFIGEKGYFKKVDLGGSVDGHCWPLVCSYVPSSVQIKQATPPEDHTLIY</sequence>
<dbReference type="PANTHER" id="PTHR31672">
    <property type="entry name" value="BNACNNG10540D PROTEIN"/>
    <property type="match status" value="1"/>
</dbReference>
<dbReference type="Gene3D" id="1.20.1280.50">
    <property type="match status" value="1"/>
</dbReference>
<dbReference type="EMBL" id="GEVI01016662">
    <property type="protein sequence ID" value="JAU15658.1"/>
    <property type="molecule type" value="Transcribed_RNA"/>
</dbReference>
<gene>
    <name evidence="2" type="ORF">GA_TR19925_c0_g1_i1_g.66258</name>
</gene>
<dbReference type="AlphaFoldDB" id="A0A1J3D6L5"/>
<protein>
    <submittedName>
        <fullName evidence="2">F-box/kelch-repeat protein</fullName>
    </submittedName>
</protein>
<dbReference type="PROSITE" id="PS50181">
    <property type="entry name" value="FBOX"/>
    <property type="match status" value="1"/>
</dbReference>
<dbReference type="SUPFAM" id="SSF81383">
    <property type="entry name" value="F-box domain"/>
    <property type="match status" value="1"/>
</dbReference>
<dbReference type="InterPro" id="IPR050796">
    <property type="entry name" value="SCF_F-box_component"/>
</dbReference>
<feature type="domain" description="F-box" evidence="1">
    <location>
        <begin position="1"/>
        <end position="45"/>
    </location>
</feature>
<evidence type="ECO:0000313" key="2">
    <source>
        <dbReference type="EMBL" id="JAU15658.1"/>
    </source>
</evidence>
<dbReference type="InterPro" id="IPR001810">
    <property type="entry name" value="F-box_dom"/>
</dbReference>
<accession>A0A1J3D6L5</accession>